<name>A0A5N7A146_9EURO</name>
<evidence type="ECO:0000313" key="2">
    <source>
        <dbReference type="Proteomes" id="UP000326268"/>
    </source>
</evidence>
<organism evidence="1 2">
    <name type="scientific">Aspergillus caelatus</name>
    <dbReference type="NCBI Taxonomy" id="61420"/>
    <lineage>
        <taxon>Eukaryota</taxon>
        <taxon>Fungi</taxon>
        <taxon>Dikarya</taxon>
        <taxon>Ascomycota</taxon>
        <taxon>Pezizomycotina</taxon>
        <taxon>Eurotiomycetes</taxon>
        <taxon>Eurotiomycetidae</taxon>
        <taxon>Eurotiales</taxon>
        <taxon>Aspergillaceae</taxon>
        <taxon>Aspergillus</taxon>
        <taxon>Aspergillus subgen. Circumdati</taxon>
    </lineage>
</organism>
<keyword evidence="2" id="KW-1185">Reference proteome</keyword>
<evidence type="ECO:0000313" key="1">
    <source>
        <dbReference type="EMBL" id="KAE8363581.1"/>
    </source>
</evidence>
<protein>
    <submittedName>
        <fullName evidence="1">Uncharacterized protein</fullName>
    </submittedName>
</protein>
<accession>A0A5N7A146</accession>
<dbReference type="GeneID" id="43657177"/>
<dbReference type="EMBL" id="ML737672">
    <property type="protein sequence ID" value="KAE8363581.1"/>
    <property type="molecule type" value="Genomic_DNA"/>
</dbReference>
<dbReference type="AlphaFoldDB" id="A0A5N7A146"/>
<proteinExistence type="predicted"/>
<gene>
    <name evidence="1" type="ORF">BDV27DRAFT_158674</name>
</gene>
<dbReference type="Proteomes" id="UP000326268">
    <property type="component" value="Unassembled WGS sequence"/>
</dbReference>
<dbReference type="RefSeq" id="XP_031926662.1">
    <property type="nucleotide sequence ID" value="XM_032072731.1"/>
</dbReference>
<sequence>MWVRWLRAQTKTTGELSSMKTTPRWNRIVKAEQWFKQPLKVTEADYIWCTRLGDTFVHVLMHDAGGDALEYLKEAPSLEEGNAEILYAMLQHCAASKKDDEARSIIQNAVTETVAGMVNLSLVVD</sequence>
<dbReference type="OrthoDB" id="2913095at2759"/>
<reference evidence="1 2" key="1">
    <citation type="submission" date="2019-04" db="EMBL/GenBank/DDBJ databases">
        <title>Friends and foes A comparative genomics studyof 23 Aspergillus species from section Flavi.</title>
        <authorList>
            <consortium name="DOE Joint Genome Institute"/>
            <person name="Kjaerbolling I."/>
            <person name="Vesth T."/>
            <person name="Frisvad J.C."/>
            <person name="Nybo J.L."/>
            <person name="Theobald S."/>
            <person name="Kildgaard S."/>
            <person name="Isbrandt T."/>
            <person name="Kuo A."/>
            <person name="Sato A."/>
            <person name="Lyhne E.K."/>
            <person name="Kogle M.E."/>
            <person name="Wiebenga A."/>
            <person name="Kun R.S."/>
            <person name="Lubbers R.J."/>
            <person name="Makela M.R."/>
            <person name="Barry K."/>
            <person name="Chovatia M."/>
            <person name="Clum A."/>
            <person name="Daum C."/>
            <person name="Haridas S."/>
            <person name="He G."/>
            <person name="LaButti K."/>
            <person name="Lipzen A."/>
            <person name="Mondo S."/>
            <person name="Riley R."/>
            <person name="Salamov A."/>
            <person name="Simmons B.A."/>
            <person name="Magnuson J.K."/>
            <person name="Henrissat B."/>
            <person name="Mortensen U.H."/>
            <person name="Larsen T.O."/>
            <person name="Devries R.P."/>
            <person name="Grigoriev I.V."/>
            <person name="Machida M."/>
            <person name="Baker S.E."/>
            <person name="Andersen M.R."/>
        </authorList>
    </citation>
    <scope>NUCLEOTIDE SEQUENCE [LARGE SCALE GENOMIC DNA]</scope>
    <source>
        <strain evidence="1 2">CBS 763.97</strain>
    </source>
</reference>